<feature type="domain" description="Malonyl-CoA decarboxylase C-terminal" evidence="1">
    <location>
        <begin position="169"/>
        <end position="411"/>
    </location>
</feature>
<dbReference type="AlphaFoldDB" id="A0A366FN81"/>
<keyword evidence="4" id="KW-1185">Reference proteome</keyword>
<evidence type="ECO:0000313" key="3">
    <source>
        <dbReference type="EMBL" id="RBP15490.1"/>
    </source>
</evidence>
<dbReference type="PANTHER" id="PTHR28641:SF1">
    <property type="entry name" value="MALONYL-COA DECARBOXYLASE, MITOCHONDRIAL"/>
    <property type="match status" value="1"/>
</dbReference>
<dbReference type="Pfam" id="PF17408">
    <property type="entry name" value="MCD_N"/>
    <property type="match status" value="1"/>
</dbReference>
<dbReference type="InterPro" id="IPR035372">
    <property type="entry name" value="MCD_N"/>
</dbReference>
<evidence type="ECO:0000259" key="2">
    <source>
        <dbReference type="Pfam" id="PF17408"/>
    </source>
</evidence>
<sequence>MDTAFFSDLLASIAERGRSVLKLSPWPRDAENRAASLADMCRALLSGRGEASGVALAGEILGRYRTLGDDDKAAFFRALAEDFGPDRDRVENAFARWSATGGEAAAADVHYASEPRRQELFRRLNRAPGATAALVAMRADLIEAMRADRGLSVLDRDFLHLFGSWFNRGFLVLRRIDWSSPAAILEKIIRYEAVHAIGGWDDLRRRIDSVDRRCYAFFHPALVDEPLIFVEVALTLTPPAAIAPLLAERRAHVAPDKARAATFYSISNCQQGLSGVSFGNFLIKQVVEEIRRELPRIETFVTLSPVPGLRAWVDACDDPAAEALAAAVRDAALDEDWPTKPDEEAAMRKALEPLAAYYFLRARRNDGRVVDPVARFHLGNGARLERINPMGDLSDKGLAESFGVMVNYQYDLGEIERNHEAFANQGVVAASSAVKKAAAGVKARATAAALPAPGD</sequence>
<protein>
    <submittedName>
        <fullName evidence="3">Malonyl-CoA decarboxylase</fullName>
    </submittedName>
</protein>
<comment type="caution">
    <text evidence="3">The sequence shown here is derived from an EMBL/GenBank/DDBJ whole genome shotgun (WGS) entry which is preliminary data.</text>
</comment>
<evidence type="ECO:0000313" key="4">
    <source>
        <dbReference type="Proteomes" id="UP000253529"/>
    </source>
</evidence>
<feature type="domain" description="Malonyl-CoA decarboxylase N-terminal" evidence="2">
    <location>
        <begin position="83"/>
        <end position="166"/>
    </location>
</feature>
<dbReference type="InterPro" id="IPR038351">
    <property type="entry name" value="MCD_N_sf"/>
</dbReference>
<dbReference type="RefSeq" id="WP_113888798.1">
    <property type="nucleotide sequence ID" value="NZ_QNRK01000008.1"/>
</dbReference>
<dbReference type="InterPro" id="IPR038917">
    <property type="entry name" value="Malonyl_CoA_deC"/>
</dbReference>
<dbReference type="Proteomes" id="UP000253529">
    <property type="component" value="Unassembled WGS sequence"/>
</dbReference>
<dbReference type="GO" id="GO:0050080">
    <property type="term" value="F:malonyl-CoA decarboxylase activity"/>
    <property type="evidence" value="ECO:0007669"/>
    <property type="project" value="InterPro"/>
</dbReference>
<dbReference type="InterPro" id="IPR007956">
    <property type="entry name" value="Malonyl_CoA_deC_C"/>
</dbReference>
<dbReference type="GO" id="GO:0006633">
    <property type="term" value="P:fatty acid biosynthetic process"/>
    <property type="evidence" value="ECO:0007669"/>
    <property type="project" value="InterPro"/>
</dbReference>
<name>A0A366FN81_9HYPH</name>
<organism evidence="3 4">
    <name type="scientific">Roseiarcus fermentans</name>
    <dbReference type="NCBI Taxonomy" id="1473586"/>
    <lineage>
        <taxon>Bacteria</taxon>
        <taxon>Pseudomonadati</taxon>
        <taxon>Pseudomonadota</taxon>
        <taxon>Alphaproteobacteria</taxon>
        <taxon>Hyphomicrobiales</taxon>
        <taxon>Roseiarcaceae</taxon>
        <taxon>Roseiarcus</taxon>
    </lineage>
</organism>
<proteinExistence type="predicted"/>
<dbReference type="OrthoDB" id="5292736at2"/>
<dbReference type="PANTHER" id="PTHR28641">
    <property type="match status" value="1"/>
</dbReference>
<evidence type="ECO:0000259" key="1">
    <source>
        <dbReference type="Pfam" id="PF05292"/>
    </source>
</evidence>
<dbReference type="InterPro" id="IPR042303">
    <property type="entry name" value="Malonyl_CoA_deC_C_sf"/>
</dbReference>
<dbReference type="Gene3D" id="1.20.140.90">
    <property type="entry name" value="Malonyl-CoA decarboxylase, oligemerization domain"/>
    <property type="match status" value="1"/>
</dbReference>
<dbReference type="Gene3D" id="3.40.630.150">
    <property type="entry name" value="Malonyl-CoA decarboxylase, catalytic domain"/>
    <property type="match status" value="1"/>
</dbReference>
<accession>A0A366FN81</accession>
<reference evidence="3 4" key="1">
    <citation type="submission" date="2018-06" db="EMBL/GenBank/DDBJ databases">
        <title>Genomic Encyclopedia of Type Strains, Phase IV (KMG-IV): sequencing the most valuable type-strain genomes for metagenomic binning, comparative biology and taxonomic classification.</title>
        <authorList>
            <person name="Goeker M."/>
        </authorList>
    </citation>
    <scope>NUCLEOTIDE SEQUENCE [LARGE SCALE GENOMIC DNA]</scope>
    <source>
        <strain evidence="3 4">DSM 24875</strain>
    </source>
</reference>
<dbReference type="Pfam" id="PF05292">
    <property type="entry name" value="MCD"/>
    <property type="match status" value="1"/>
</dbReference>
<dbReference type="EMBL" id="QNRK01000008">
    <property type="protein sequence ID" value="RBP15490.1"/>
    <property type="molecule type" value="Genomic_DNA"/>
</dbReference>
<gene>
    <name evidence="3" type="ORF">DFR50_10846</name>
</gene>